<gene>
    <name evidence="8" type="ORF">LARSCL_LOCUS10611</name>
</gene>
<evidence type="ECO:0000256" key="3">
    <source>
        <dbReference type="ARBA" id="ARBA00022833"/>
    </source>
</evidence>
<feature type="transmembrane region" description="Helical" evidence="6">
    <location>
        <begin position="118"/>
        <end position="139"/>
    </location>
</feature>
<dbReference type="Gene3D" id="3.30.40.10">
    <property type="entry name" value="Zinc/RING finger domain, C3HC4 (zinc finger)"/>
    <property type="match status" value="1"/>
</dbReference>
<keyword evidence="6" id="KW-0472">Membrane</keyword>
<dbReference type="Proteomes" id="UP001497382">
    <property type="component" value="Unassembled WGS sequence"/>
</dbReference>
<dbReference type="SMART" id="SM00184">
    <property type="entry name" value="RING"/>
    <property type="match status" value="1"/>
</dbReference>
<name>A0AAV2AB03_9ARAC</name>
<keyword evidence="6" id="KW-1133">Transmembrane helix</keyword>
<protein>
    <recommendedName>
        <fullName evidence="7">RING-type domain-containing protein</fullName>
    </recommendedName>
</protein>
<dbReference type="AlphaFoldDB" id="A0AAV2AB03"/>
<comment type="caution">
    <text evidence="8">The sequence shown here is derived from an EMBL/GenBank/DDBJ whole genome shotgun (WGS) entry which is preliminary data.</text>
</comment>
<dbReference type="GO" id="GO:0061630">
    <property type="term" value="F:ubiquitin protein ligase activity"/>
    <property type="evidence" value="ECO:0007669"/>
    <property type="project" value="TreeGrafter"/>
</dbReference>
<dbReference type="InterPro" id="IPR011016">
    <property type="entry name" value="Znf_RING-CH"/>
</dbReference>
<dbReference type="Pfam" id="PF13639">
    <property type="entry name" value="zf-RING_2"/>
    <property type="match status" value="1"/>
</dbReference>
<reference evidence="8 9" key="1">
    <citation type="submission" date="2024-04" db="EMBL/GenBank/DDBJ databases">
        <authorList>
            <person name="Rising A."/>
            <person name="Reimegard J."/>
            <person name="Sonavane S."/>
            <person name="Akerstrom W."/>
            <person name="Nylinder S."/>
            <person name="Hedman E."/>
            <person name="Kallberg Y."/>
        </authorList>
    </citation>
    <scope>NUCLEOTIDE SEQUENCE [LARGE SCALE GENOMIC DNA]</scope>
</reference>
<dbReference type="SMART" id="SM00744">
    <property type="entry name" value="RINGv"/>
    <property type="match status" value="1"/>
</dbReference>
<dbReference type="GO" id="GO:0016567">
    <property type="term" value="P:protein ubiquitination"/>
    <property type="evidence" value="ECO:0007669"/>
    <property type="project" value="TreeGrafter"/>
</dbReference>
<dbReference type="GO" id="GO:0008270">
    <property type="term" value="F:zinc ion binding"/>
    <property type="evidence" value="ECO:0007669"/>
    <property type="project" value="UniProtKB-KW"/>
</dbReference>
<keyword evidence="9" id="KW-1185">Reference proteome</keyword>
<dbReference type="SUPFAM" id="SSF57850">
    <property type="entry name" value="RING/U-box"/>
    <property type="match status" value="1"/>
</dbReference>
<organism evidence="8 9">
    <name type="scientific">Larinioides sclopetarius</name>
    <dbReference type="NCBI Taxonomy" id="280406"/>
    <lineage>
        <taxon>Eukaryota</taxon>
        <taxon>Metazoa</taxon>
        <taxon>Ecdysozoa</taxon>
        <taxon>Arthropoda</taxon>
        <taxon>Chelicerata</taxon>
        <taxon>Arachnida</taxon>
        <taxon>Araneae</taxon>
        <taxon>Araneomorphae</taxon>
        <taxon>Entelegynae</taxon>
        <taxon>Araneoidea</taxon>
        <taxon>Araneidae</taxon>
        <taxon>Larinioides</taxon>
    </lineage>
</organism>
<dbReference type="EMBL" id="CAXIEN010000125">
    <property type="protein sequence ID" value="CAL1279813.1"/>
    <property type="molecule type" value="Genomic_DNA"/>
</dbReference>
<dbReference type="PANTHER" id="PTHR45969">
    <property type="entry name" value="RING ZINC FINGER PROTEIN-RELATED"/>
    <property type="match status" value="1"/>
</dbReference>
<keyword evidence="1" id="KW-0479">Metal-binding</keyword>
<sequence length="222" mass="25282">MPTTQMKRHTLSPCIGSETNVKKDSSAQDASASGEGHYPGEDTSTGYECSICLDPISPQEMKSLPCVHIFHEACIDTWLDEESSSCPLCRQDPSVNDIPSRNQVQINREELEVLPWTMIKTFCLLFSLTFISVCLYTMVRNCSISMRINNGGFMWFNNRGIDMMHNYGGFLRIDNHGIDMRLGNGNFIKMNDRGIEIWFYNSPFVTVNNDGIRIHNYNILNF</sequence>
<dbReference type="PANTHER" id="PTHR45969:SF69">
    <property type="entry name" value="FINGER DOMAIN PROTEIN, PUTATIVE (AFU_ORTHOLOGUE AFUA_3G12190)-RELATED"/>
    <property type="match status" value="1"/>
</dbReference>
<evidence type="ECO:0000259" key="7">
    <source>
        <dbReference type="PROSITE" id="PS50089"/>
    </source>
</evidence>
<dbReference type="InterPro" id="IPR001841">
    <property type="entry name" value="Znf_RING"/>
</dbReference>
<evidence type="ECO:0000256" key="5">
    <source>
        <dbReference type="SAM" id="MobiDB-lite"/>
    </source>
</evidence>
<feature type="compositionally biased region" description="Basic residues" evidence="5">
    <location>
        <begin position="1"/>
        <end position="10"/>
    </location>
</feature>
<dbReference type="InterPro" id="IPR013083">
    <property type="entry name" value="Znf_RING/FYVE/PHD"/>
</dbReference>
<evidence type="ECO:0000256" key="4">
    <source>
        <dbReference type="PROSITE-ProRule" id="PRU00175"/>
    </source>
</evidence>
<evidence type="ECO:0000256" key="1">
    <source>
        <dbReference type="ARBA" id="ARBA00022723"/>
    </source>
</evidence>
<feature type="region of interest" description="Disordered" evidence="5">
    <location>
        <begin position="1"/>
        <end position="42"/>
    </location>
</feature>
<evidence type="ECO:0000256" key="6">
    <source>
        <dbReference type="SAM" id="Phobius"/>
    </source>
</evidence>
<accession>A0AAV2AB03</accession>
<feature type="domain" description="RING-type" evidence="7">
    <location>
        <begin position="49"/>
        <end position="90"/>
    </location>
</feature>
<dbReference type="PROSITE" id="PS50089">
    <property type="entry name" value="ZF_RING_2"/>
    <property type="match status" value="1"/>
</dbReference>
<evidence type="ECO:0000256" key="2">
    <source>
        <dbReference type="ARBA" id="ARBA00022771"/>
    </source>
</evidence>
<evidence type="ECO:0000313" key="8">
    <source>
        <dbReference type="EMBL" id="CAL1279813.1"/>
    </source>
</evidence>
<keyword evidence="2 4" id="KW-0863">Zinc-finger</keyword>
<proteinExistence type="predicted"/>
<dbReference type="CDD" id="cd16454">
    <property type="entry name" value="RING-H2_PA-TM-RING"/>
    <property type="match status" value="1"/>
</dbReference>
<keyword evidence="3" id="KW-0862">Zinc</keyword>
<keyword evidence="6" id="KW-0812">Transmembrane</keyword>
<evidence type="ECO:0000313" key="9">
    <source>
        <dbReference type="Proteomes" id="UP001497382"/>
    </source>
</evidence>